<feature type="region of interest" description="Disordered" evidence="1">
    <location>
        <begin position="186"/>
        <end position="216"/>
    </location>
</feature>
<dbReference type="Proteomes" id="UP000664859">
    <property type="component" value="Unassembled WGS sequence"/>
</dbReference>
<evidence type="ECO:0000313" key="3">
    <source>
        <dbReference type="Proteomes" id="UP000664859"/>
    </source>
</evidence>
<dbReference type="EMBL" id="JAFCMP010000141">
    <property type="protein sequence ID" value="KAG5185149.1"/>
    <property type="molecule type" value="Genomic_DNA"/>
</dbReference>
<name>A0A835Z844_9STRA</name>
<keyword evidence="3" id="KW-1185">Reference proteome</keyword>
<accession>A0A835Z844</accession>
<evidence type="ECO:0000256" key="1">
    <source>
        <dbReference type="SAM" id="MobiDB-lite"/>
    </source>
</evidence>
<protein>
    <submittedName>
        <fullName evidence="2">Uncharacterized protein</fullName>
    </submittedName>
</protein>
<comment type="caution">
    <text evidence="2">The sequence shown here is derived from an EMBL/GenBank/DDBJ whole genome shotgun (WGS) entry which is preliminary data.</text>
</comment>
<gene>
    <name evidence="2" type="ORF">JKP88DRAFT_313117</name>
</gene>
<sequence>MQTAAHTRPCCCASCLQALEAVHRLLDFPGEWCLFFIIARMELARAYAVSLDKANLAPKVALVFHTLVDLCPALLATPAATLRASAHPLSICQRLLRMAVDQECMMPREISACAAAALRDICIAHAHRANHDWMKTIVTRVDALASLCSIAGNRETLGQMFHPPRAWASADFVPLIRGAPGVVLADSEGGGGGGDAQRPAGRKRKRPGSAASTPELCKLGPRPANVRVRMRGVHGCLACNESRLTRRARTSARVNVEAPASILMFCQECLSACNR</sequence>
<reference evidence="2" key="1">
    <citation type="submission" date="2021-02" db="EMBL/GenBank/DDBJ databases">
        <title>First Annotated Genome of the Yellow-green Alga Tribonema minus.</title>
        <authorList>
            <person name="Mahan K.M."/>
        </authorList>
    </citation>
    <scope>NUCLEOTIDE SEQUENCE</scope>
    <source>
        <strain evidence="2">UTEX B ZZ1240</strain>
    </source>
</reference>
<evidence type="ECO:0000313" key="2">
    <source>
        <dbReference type="EMBL" id="KAG5185149.1"/>
    </source>
</evidence>
<dbReference type="AlphaFoldDB" id="A0A835Z844"/>
<proteinExistence type="predicted"/>
<organism evidence="2 3">
    <name type="scientific">Tribonema minus</name>
    <dbReference type="NCBI Taxonomy" id="303371"/>
    <lineage>
        <taxon>Eukaryota</taxon>
        <taxon>Sar</taxon>
        <taxon>Stramenopiles</taxon>
        <taxon>Ochrophyta</taxon>
        <taxon>PX clade</taxon>
        <taxon>Xanthophyceae</taxon>
        <taxon>Tribonematales</taxon>
        <taxon>Tribonemataceae</taxon>
        <taxon>Tribonema</taxon>
    </lineage>
</organism>